<reference evidence="9 10" key="1">
    <citation type="journal article" date="2016" name="Genome Announc.">
        <title>Draft Whole-Genome Sequence of Trichoderma gamsii T6085, a Promising Biocontrol Agent of Fusarium Head Blight on Wheat.</title>
        <authorList>
            <person name="Baroncelli R."/>
            <person name="Zapparata A."/>
            <person name="Piaggeschi G."/>
            <person name="Sarrocco S."/>
            <person name="Vannacci G."/>
        </authorList>
    </citation>
    <scope>NUCLEOTIDE SEQUENCE [LARGE SCALE GENOMIC DNA]</scope>
    <source>
        <strain evidence="9 10">T6085</strain>
    </source>
</reference>
<dbReference type="GO" id="GO:0006351">
    <property type="term" value="P:DNA-templated transcription"/>
    <property type="evidence" value="ECO:0007669"/>
    <property type="project" value="InterPro"/>
</dbReference>
<keyword evidence="5" id="KW-0804">Transcription</keyword>
<gene>
    <name evidence="9" type="ORF">TGAM01_v209694</name>
</gene>
<dbReference type="RefSeq" id="XP_024404630.1">
    <property type="nucleotide sequence ID" value="XM_024550620.1"/>
</dbReference>
<keyword evidence="10" id="KW-1185">Reference proteome</keyword>
<dbReference type="EMBL" id="JPDN02000050">
    <property type="protein sequence ID" value="PON21393.1"/>
    <property type="molecule type" value="Genomic_DNA"/>
</dbReference>
<dbReference type="STRING" id="398673.A0A2P4ZAQ8"/>
<dbReference type="InterPro" id="IPR036864">
    <property type="entry name" value="Zn2-C6_fun-type_DNA-bd_sf"/>
</dbReference>
<sequence>MARPAACIACRQNKLRCNASSTFPASCSRCAGRHIECKVDMNYKRVPTRNRVERLTQELKTIRASLQLQSNSGDAWPSHPSLSQSSTSTGDCSFSTAPRAEAISDFLEISPHRTPTGGHDTVFKLQDLVLPETDVNELFQEYYARYHQQLPVLDEQTEPTAIIDASPLLFWTICFTASRNLLPQQRYFPILCKKITGLLSNLMIVRHDSVYTMQALLILTMWPPPVRRQSDDMRWTYSGMTLQMALHAGCHRVGYEHEYHAFTYSESPSDKRKHTQIWRCWCFVNSLLSCELGLPCLVPFDALVIKPSDEAALPPDFISKLRIALYVSRINDTLDDSSPKDGRHLMAIARLLEKDLKSLVSELRKSSALWNPTVEFVYLGVLLYVYSFCLRWASAIPLSDPDHAIIQTSAAQSACRLIELYASSLLGPANGTSPTLTSCPQRYYAKSYIQFNTIALIILLKISALNKVSLHQLGEINDAIRTGHSALMACSSSHGDESYRAAAVVEVLCKRGIIKPVGGDSPVQSRFGASLWLELLATAIRWRRQNSQERIRPRDSTSARNDNDCNNSSEGIAIPLTISRVSGPGNAAVATPIAVDQVAGPASTLANLQDNISGFPFSVEDWSTYLDIIQADTELGYDLGV</sequence>
<evidence type="ECO:0000256" key="7">
    <source>
        <dbReference type="SAM" id="MobiDB-lite"/>
    </source>
</evidence>
<feature type="domain" description="Zn(2)-C6 fungal-type" evidence="8">
    <location>
        <begin position="6"/>
        <end position="39"/>
    </location>
</feature>
<dbReference type="GO" id="GO:0005634">
    <property type="term" value="C:nucleus"/>
    <property type="evidence" value="ECO:0007669"/>
    <property type="project" value="UniProtKB-SubCell"/>
</dbReference>
<protein>
    <recommendedName>
        <fullName evidence="8">Zn(2)-C6 fungal-type domain-containing protein</fullName>
    </recommendedName>
</protein>
<dbReference type="SUPFAM" id="SSF57701">
    <property type="entry name" value="Zn2/Cys6 DNA-binding domain"/>
    <property type="match status" value="1"/>
</dbReference>
<keyword evidence="3" id="KW-0805">Transcription regulation</keyword>
<evidence type="ECO:0000256" key="5">
    <source>
        <dbReference type="ARBA" id="ARBA00023163"/>
    </source>
</evidence>
<proteinExistence type="predicted"/>
<comment type="caution">
    <text evidence="9">The sequence shown here is derived from an EMBL/GenBank/DDBJ whole genome shotgun (WGS) entry which is preliminary data.</text>
</comment>
<dbReference type="Gene3D" id="4.10.240.10">
    <property type="entry name" value="Zn(2)-C6 fungal-type DNA-binding domain"/>
    <property type="match status" value="1"/>
</dbReference>
<dbReference type="GeneID" id="29987758"/>
<dbReference type="PANTHER" id="PTHR31845">
    <property type="entry name" value="FINGER DOMAIN PROTEIN, PUTATIVE-RELATED"/>
    <property type="match status" value="1"/>
</dbReference>
<keyword evidence="4" id="KW-0238">DNA-binding</keyword>
<comment type="subcellular location">
    <subcellularLocation>
        <location evidence="1">Nucleus</location>
    </subcellularLocation>
</comment>
<evidence type="ECO:0000259" key="8">
    <source>
        <dbReference type="PROSITE" id="PS50048"/>
    </source>
</evidence>
<evidence type="ECO:0000313" key="10">
    <source>
        <dbReference type="Proteomes" id="UP000054821"/>
    </source>
</evidence>
<dbReference type="GO" id="GO:0000976">
    <property type="term" value="F:transcription cis-regulatory region binding"/>
    <property type="evidence" value="ECO:0007669"/>
    <property type="project" value="TreeGrafter"/>
</dbReference>
<feature type="compositionally biased region" description="Low complexity" evidence="7">
    <location>
        <begin position="78"/>
        <end position="92"/>
    </location>
</feature>
<dbReference type="Proteomes" id="UP000054821">
    <property type="component" value="Unassembled WGS sequence"/>
</dbReference>
<dbReference type="AlphaFoldDB" id="A0A2P4ZAQ8"/>
<evidence type="ECO:0000256" key="2">
    <source>
        <dbReference type="ARBA" id="ARBA00022723"/>
    </source>
</evidence>
<keyword evidence="6" id="KW-0539">Nucleus</keyword>
<organism evidence="9 10">
    <name type="scientific">Trichoderma gamsii</name>
    <dbReference type="NCBI Taxonomy" id="398673"/>
    <lineage>
        <taxon>Eukaryota</taxon>
        <taxon>Fungi</taxon>
        <taxon>Dikarya</taxon>
        <taxon>Ascomycota</taxon>
        <taxon>Pezizomycotina</taxon>
        <taxon>Sordariomycetes</taxon>
        <taxon>Hypocreomycetidae</taxon>
        <taxon>Hypocreales</taxon>
        <taxon>Hypocreaceae</taxon>
        <taxon>Trichoderma</taxon>
    </lineage>
</organism>
<keyword evidence="2" id="KW-0479">Metal-binding</keyword>
<dbReference type="PROSITE" id="PS50048">
    <property type="entry name" value="ZN2_CY6_FUNGAL_2"/>
    <property type="match status" value="1"/>
</dbReference>
<dbReference type="PANTHER" id="PTHR31845:SF21">
    <property type="entry name" value="REGULATORY PROTEIN LEU3"/>
    <property type="match status" value="1"/>
</dbReference>
<evidence type="ECO:0000313" key="9">
    <source>
        <dbReference type="EMBL" id="PON21393.1"/>
    </source>
</evidence>
<dbReference type="InterPro" id="IPR001138">
    <property type="entry name" value="Zn2Cys6_DnaBD"/>
</dbReference>
<feature type="region of interest" description="Disordered" evidence="7">
    <location>
        <begin position="547"/>
        <end position="567"/>
    </location>
</feature>
<dbReference type="PROSITE" id="PS00463">
    <property type="entry name" value="ZN2_CY6_FUNGAL_1"/>
    <property type="match status" value="1"/>
</dbReference>
<evidence type="ECO:0000256" key="3">
    <source>
        <dbReference type="ARBA" id="ARBA00023015"/>
    </source>
</evidence>
<name>A0A2P4ZAQ8_9HYPO</name>
<dbReference type="InterPro" id="IPR007219">
    <property type="entry name" value="XnlR_reg_dom"/>
</dbReference>
<accession>A0A2P4ZAQ8</accession>
<dbReference type="Pfam" id="PF00172">
    <property type="entry name" value="Zn_clus"/>
    <property type="match status" value="1"/>
</dbReference>
<dbReference type="InterPro" id="IPR051089">
    <property type="entry name" value="prtT"/>
</dbReference>
<feature type="compositionally biased region" description="Basic and acidic residues" evidence="7">
    <location>
        <begin position="547"/>
        <end position="563"/>
    </location>
</feature>
<feature type="region of interest" description="Disordered" evidence="7">
    <location>
        <begin position="70"/>
        <end position="92"/>
    </location>
</feature>
<dbReference type="Pfam" id="PF04082">
    <property type="entry name" value="Fungal_trans"/>
    <property type="match status" value="1"/>
</dbReference>
<dbReference type="CDD" id="cd00067">
    <property type="entry name" value="GAL4"/>
    <property type="match status" value="1"/>
</dbReference>
<evidence type="ECO:0000256" key="4">
    <source>
        <dbReference type="ARBA" id="ARBA00023125"/>
    </source>
</evidence>
<evidence type="ECO:0000256" key="1">
    <source>
        <dbReference type="ARBA" id="ARBA00004123"/>
    </source>
</evidence>
<dbReference type="GO" id="GO:0008270">
    <property type="term" value="F:zinc ion binding"/>
    <property type="evidence" value="ECO:0007669"/>
    <property type="project" value="InterPro"/>
</dbReference>
<dbReference type="GO" id="GO:0000981">
    <property type="term" value="F:DNA-binding transcription factor activity, RNA polymerase II-specific"/>
    <property type="evidence" value="ECO:0007669"/>
    <property type="project" value="InterPro"/>
</dbReference>
<dbReference type="CDD" id="cd12148">
    <property type="entry name" value="fungal_TF_MHR"/>
    <property type="match status" value="1"/>
</dbReference>
<evidence type="ECO:0000256" key="6">
    <source>
        <dbReference type="ARBA" id="ARBA00023242"/>
    </source>
</evidence>